<gene>
    <name evidence="1" type="ORF">A1O3_06756</name>
</gene>
<comment type="caution">
    <text evidence="1">The sequence shown here is derived from an EMBL/GenBank/DDBJ whole genome shotgun (WGS) entry which is preliminary data.</text>
</comment>
<dbReference type="HOGENOM" id="CLU_1834917_0_0_1"/>
<dbReference type="AlphaFoldDB" id="W9YL01"/>
<proteinExistence type="predicted"/>
<organism evidence="1 2">
    <name type="scientific">Capronia epimyces CBS 606.96</name>
    <dbReference type="NCBI Taxonomy" id="1182542"/>
    <lineage>
        <taxon>Eukaryota</taxon>
        <taxon>Fungi</taxon>
        <taxon>Dikarya</taxon>
        <taxon>Ascomycota</taxon>
        <taxon>Pezizomycotina</taxon>
        <taxon>Eurotiomycetes</taxon>
        <taxon>Chaetothyriomycetidae</taxon>
        <taxon>Chaetothyriales</taxon>
        <taxon>Herpotrichiellaceae</taxon>
        <taxon>Capronia</taxon>
    </lineage>
</organism>
<dbReference type="RefSeq" id="XP_007735062.1">
    <property type="nucleotide sequence ID" value="XM_007736872.1"/>
</dbReference>
<sequence length="140" mass="15574">MPCTAETPIPFIDPNKDPAIFVKALATQPLPPPLSPDNSVRQFAGYATMTTAGEFTRLLNNHLPVEVYFEETSVDAWAGLVVFDREVGLGLAEMYKYCETVDYFGGQEGGTTIITELALEDSPTKMEDWVKAQDWSFLFK</sequence>
<evidence type="ECO:0000313" key="1">
    <source>
        <dbReference type="EMBL" id="EXJ82939.1"/>
    </source>
</evidence>
<evidence type="ECO:0008006" key="3">
    <source>
        <dbReference type="Google" id="ProtNLM"/>
    </source>
</evidence>
<dbReference type="Proteomes" id="UP000019478">
    <property type="component" value="Unassembled WGS sequence"/>
</dbReference>
<reference evidence="1 2" key="1">
    <citation type="submission" date="2013-03" db="EMBL/GenBank/DDBJ databases">
        <title>The Genome Sequence of Capronia epimyces CBS 606.96.</title>
        <authorList>
            <consortium name="The Broad Institute Genomics Platform"/>
            <person name="Cuomo C."/>
            <person name="de Hoog S."/>
            <person name="Gorbushina A."/>
            <person name="Walker B."/>
            <person name="Young S.K."/>
            <person name="Zeng Q."/>
            <person name="Gargeya S."/>
            <person name="Fitzgerald M."/>
            <person name="Haas B."/>
            <person name="Abouelleil A."/>
            <person name="Allen A.W."/>
            <person name="Alvarado L."/>
            <person name="Arachchi H.M."/>
            <person name="Berlin A.M."/>
            <person name="Chapman S.B."/>
            <person name="Gainer-Dewar J."/>
            <person name="Goldberg J."/>
            <person name="Griggs A."/>
            <person name="Gujja S."/>
            <person name="Hansen M."/>
            <person name="Howarth C."/>
            <person name="Imamovic A."/>
            <person name="Ireland A."/>
            <person name="Larimer J."/>
            <person name="McCowan C."/>
            <person name="Murphy C."/>
            <person name="Pearson M."/>
            <person name="Poon T.W."/>
            <person name="Priest M."/>
            <person name="Roberts A."/>
            <person name="Saif S."/>
            <person name="Shea T."/>
            <person name="Sisk P."/>
            <person name="Sykes S."/>
            <person name="Wortman J."/>
            <person name="Nusbaum C."/>
            <person name="Birren B."/>
        </authorList>
    </citation>
    <scope>NUCLEOTIDE SEQUENCE [LARGE SCALE GENOMIC DNA]</scope>
    <source>
        <strain evidence="1 2">CBS 606.96</strain>
    </source>
</reference>
<name>W9YL01_9EURO</name>
<dbReference type="GeneID" id="19170862"/>
<evidence type="ECO:0000313" key="2">
    <source>
        <dbReference type="Proteomes" id="UP000019478"/>
    </source>
</evidence>
<protein>
    <recommendedName>
        <fullName evidence="3">NmrA-like domain-containing protein</fullName>
    </recommendedName>
</protein>
<keyword evidence="2" id="KW-1185">Reference proteome</keyword>
<dbReference type="EMBL" id="AMGY01000005">
    <property type="protein sequence ID" value="EXJ82939.1"/>
    <property type="molecule type" value="Genomic_DNA"/>
</dbReference>
<accession>W9YL01</accession>
<dbReference type="OrthoDB" id="3358371at2759"/>